<dbReference type="Proteomes" id="UP001217500">
    <property type="component" value="Chromosome"/>
</dbReference>
<dbReference type="RefSeq" id="WP_289505219.1">
    <property type="nucleotide sequence ID" value="NZ_CP116805.1"/>
</dbReference>
<evidence type="ECO:0000313" key="3">
    <source>
        <dbReference type="Proteomes" id="UP001217500"/>
    </source>
</evidence>
<dbReference type="PANTHER" id="PTHR40943">
    <property type="entry name" value="CYTOPLASMIC PROTEIN-RELATED"/>
    <property type="match status" value="1"/>
</dbReference>
<accession>A0AAF0BLF2</accession>
<reference evidence="2" key="1">
    <citation type="submission" date="2023-01" db="EMBL/GenBank/DDBJ databases">
        <title>The genome sequence of Kordiimonadaceae bacterium 6D33.</title>
        <authorList>
            <person name="Liu Y."/>
        </authorList>
    </citation>
    <scope>NUCLEOTIDE SEQUENCE</scope>
    <source>
        <strain evidence="2">6D33</strain>
    </source>
</reference>
<organism evidence="2 3">
    <name type="scientific">Gimibacter soli</name>
    <dbReference type="NCBI Taxonomy" id="3024400"/>
    <lineage>
        <taxon>Bacteria</taxon>
        <taxon>Pseudomonadati</taxon>
        <taxon>Pseudomonadota</taxon>
        <taxon>Alphaproteobacteria</taxon>
        <taxon>Kordiimonadales</taxon>
        <taxon>Temperatibacteraceae</taxon>
        <taxon>Gimibacter</taxon>
    </lineage>
</organism>
<keyword evidence="3" id="KW-1185">Reference proteome</keyword>
<dbReference type="Pfam" id="PF05899">
    <property type="entry name" value="Cupin_3"/>
    <property type="match status" value="1"/>
</dbReference>
<dbReference type="SUPFAM" id="SSF51182">
    <property type="entry name" value="RmlC-like cupins"/>
    <property type="match status" value="1"/>
</dbReference>
<dbReference type="Gene3D" id="2.60.120.10">
    <property type="entry name" value="Jelly Rolls"/>
    <property type="match status" value="1"/>
</dbReference>
<dbReference type="PANTHER" id="PTHR40943:SF2">
    <property type="entry name" value="(S)-UREIDOGLYCINE AMINOHYDROLASE CUPIN DOMAIN-CONTAINING PROTEIN"/>
    <property type="match status" value="1"/>
</dbReference>
<evidence type="ECO:0000259" key="1">
    <source>
        <dbReference type="Pfam" id="PF05899"/>
    </source>
</evidence>
<gene>
    <name evidence="2" type="ORF">PH603_06510</name>
</gene>
<evidence type="ECO:0000313" key="2">
    <source>
        <dbReference type="EMBL" id="WCL55409.1"/>
    </source>
</evidence>
<dbReference type="InterPro" id="IPR011051">
    <property type="entry name" value="RmlC_Cupin_sf"/>
</dbReference>
<name>A0AAF0BLF2_9PROT</name>
<dbReference type="KEGG" id="gso:PH603_06510"/>
<dbReference type="EMBL" id="CP116805">
    <property type="protein sequence ID" value="WCL55409.1"/>
    <property type="molecule type" value="Genomic_DNA"/>
</dbReference>
<dbReference type="InterPro" id="IPR008579">
    <property type="entry name" value="UGlyAH_Cupin_dom"/>
</dbReference>
<feature type="domain" description="(S)-ureidoglycine aminohydrolase cupin" evidence="1">
    <location>
        <begin position="39"/>
        <end position="110"/>
    </location>
</feature>
<protein>
    <submittedName>
        <fullName evidence="2">Cupin domain-containing protein</fullName>
    </submittedName>
</protein>
<sequence>MTSMIRLQTHGKGESNPIAAEKLIAGTPTGTVDNQYINKAGNFFCGVWSSDAGIWRISYTEDELCTIIEGEAIVTDAAGNAERVTAGDTFVIPAGFEGTWETVGSVRKFYAVYEAA</sequence>
<proteinExistence type="predicted"/>
<dbReference type="InterPro" id="IPR014710">
    <property type="entry name" value="RmlC-like_jellyroll"/>
</dbReference>
<dbReference type="CDD" id="cd02227">
    <property type="entry name" value="cupin_TM1112-like"/>
    <property type="match status" value="1"/>
</dbReference>
<dbReference type="AlphaFoldDB" id="A0AAF0BLF2"/>